<dbReference type="AlphaFoldDB" id="A0AAW2ERS1"/>
<proteinExistence type="predicted"/>
<feature type="transmembrane region" description="Helical" evidence="1">
    <location>
        <begin position="67"/>
        <end position="86"/>
    </location>
</feature>
<organism evidence="2 3">
    <name type="scientific">Cardiocondyla obscurior</name>
    <dbReference type="NCBI Taxonomy" id="286306"/>
    <lineage>
        <taxon>Eukaryota</taxon>
        <taxon>Metazoa</taxon>
        <taxon>Ecdysozoa</taxon>
        <taxon>Arthropoda</taxon>
        <taxon>Hexapoda</taxon>
        <taxon>Insecta</taxon>
        <taxon>Pterygota</taxon>
        <taxon>Neoptera</taxon>
        <taxon>Endopterygota</taxon>
        <taxon>Hymenoptera</taxon>
        <taxon>Apocrita</taxon>
        <taxon>Aculeata</taxon>
        <taxon>Formicoidea</taxon>
        <taxon>Formicidae</taxon>
        <taxon>Myrmicinae</taxon>
        <taxon>Cardiocondyla</taxon>
    </lineage>
</organism>
<gene>
    <name evidence="2" type="ORF">PUN28_015909</name>
</gene>
<evidence type="ECO:0000313" key="2">
    <source>
        <dbReference type="EMBL" id="KAL0105812.1"/>
    </source>
</evidence>
<name>A0AAW2ERS1_9HYME</name>
<dbReference type="Proteomes" id="UP001430953">
    <property type="component" value="Unassembled WGS sequence"/>
</dbReference>
<keyword evidence="1" id="KW-1133">Transmembrane helix</keyword>
<reference evidence="2 3" key="1">
    <citation type="submission" date="2023-03" db="EMBL/GenBank/DDBJ databases">
        <title>High recombination rates correlate with genetic variation in Cardiocondyla obscurior ants.</title>
        <authorList>
            <person name="Errbii M."/>
        </authorList>
    </citation>
    <scope>NUCLEOTIDE SEQUENCE [LARGE SCALE GENOMIC DNA]</scope>
    <source>
        <strain evidence="2">Alpha-2009</strain>
        <tissue evidence="2">Whole body</tissue>
    </source>
</reference>
<evidence type="ECO:0000313" key="3">
    <source>
        <dbReference type="Proteomes" id="UP001430953"/>
    </source>
</evidence>
<keyword evidence="1" id="KW-0812">Transmembrane</keyword>
<comment type="caution">
    <text evidence="2">The sequence shown here is derived from an EMBL/GenBank/DDBJ whole genome shotgun (WGS) entry which is preliminary data.</text>
</comment>
<dbReference type="EMBL" id="JADYXP020000018">
    <property type="protein sequence ID" value="KAL0105812.1"/>
    <property type="molecule type" value="Genomic_DNA"/>
</dbReference>
<protein>
    <submittedName>
        <fullName evidence="2">Uncharacterized protein</fullName>
    </submittedName>
</protein>
<keyword evidence="3" id="KW-1185">Reference proteome</keyword>
<keyword evidence="1" id="KW-0472">Membrane</keyword>
<accession>A0AAW2ERS1</accession>
<evidence type="ECO:0000256" key="1">
    <source>
        <dbReference type="SAM" id="Phobius"/>
    </source>
</evidence>
<sequence length="161" mass="18415">MAINQRKDDFASARYLHCTGIQHCHLRSSTIRCERDTIIAIGLFIRITDNKMAHTFCTLNNRKRNPIISLFKTFVSILLLCGLYVIEYTEECGRPITRKINYRSCIVASALIWMKADALLQLIATGVLYEVIVEGSICDLTLVKILRIRGIPFKYLFVISN</sequence>